<comment type="caution">
    <text evidence="8">The sequence shown here is derived from an EMBL/GenBank/DDBJ whole genome shotgun (WGS) entry which is preliminary data.</text>
</comment>
<evidence type="ECO:0000256" key="1">
    <source>
        <dbReference type="ARBA" id="ARBA00005800"/>
    </source>
</evidence>
<keyword evidence="2 5" id="KW-0238">DNA-binding</keyword>
<feature type="compositionally biased region" description="Low complexity" evidence="6">
    <location>
        <begin position="299"/>
        <end position="316"/>
    </location>
</feature>
<evidence type="ECO:0000313" key="8">
    <source>
        <dbReference type="EMBL" id="KAL0951532.1"/>
    </source>
</evidence>
<evidence type="ECO:0000313" key="9">
    <source>
        <dbReference type="Proteomes" id="UP001556367"/>
    </source>
</evidence>
<feature type="region of interest" description="Disordered" evidence="6">
    <location>
        <begin position="247"/>
        <end position="269"/>
    </location>
</feature>
<evidence type="ECO:0000256" key="6">
    <source>
        <dbReference type="SAM" id="MobiDB-lite"/>
    </source>
</evidence>
<dbReference type="PROSITE" id="PS50071">
    <property type="entry name" value="HOMEOBOX_2"/>
    <property type="match status" value="1"/>
</dbReference>
<protein>
    <recommendedName>
        <fullName evidence="7">Homeobox domain-containing protein</fullName>
    </recommendedName>
</protein>
<dbReference type="EMBL" id="JASNQZ010000011">
    <property type="protein sequence ID" value="KAL0951532.1"/>
    <property type="molecule type" value="Genomic_DNA"/>
</dbReference>
<organism evidence="8 9">
    <name type="scientific">Hohenbuehelia grisea</name>
    <dbReference type="NCBI Taxonomy" id="104357"/>
    <lineage>
        <taxon>Eukaryota</taxon>
        <taxon>Fungi</taxon>
        <taxon>Dikarya</taxon>
        <taxon>Basidiomycota</taxon>
        <taxon>Agaricomycotina</taxon>
        <taxon>Agaricomycetes</taxon>
        <taxon>Agaricomycetidae</taxon>
        <taxon>Agaricales</taxon>
        <taxon>Pleurotineae</taxon>
        <taxon>Pleurotaceae</taxon>
        <taxon>Hohenbuehelia</taxon>
    </lineage>
</organism>
<evidence type="ECO:0000256" key="4">
    <source>
        <dbReference type="ARBA" id="ARBA00023242"/>
    </source>
</evidence>
<keyword evidence="9" id="KW-1185">Reference proteome</keyword>
<dbReference type="Pfam" id="PF12737">
    <property type="entry name" value="Mating_C"/>
    <property type="match status" value="1"/>
</dbReference>
<dbReference type="InterPro" id="IPR024441">
    <property type="entry name" value="Homeodomain1_C"/>
</dbReference>
<keyword evidence="4 5" id="KW-0539">Nucleus</keyword>
<comment type="subcellular location">
    <subcellularLocation>
        <location evidence="5">Nucleus</location>
    </subcellularLocation>
</comment>
<evidence type="ECO:0000256" key="3">
    <source>
        <dbReference type="ARBA" id="ARBA00023155"/>
    </source>
</evidence>
<sequence length="676" mass="73720">MASIRTRLLTVEEDLLDALTTNTSALETLFASWSDLIAEIDTAMQSQTIDADTLHFAHSTASRVAIIANISLQTQLKADQLVDSLCCGLEDALSGLTLHDFAEPIVPIPNPPERSSSHTSALSSPPYIAPAYNWLLKNIHNPYPSREIRALIAQDTGCARRSIDAWFVNARRRIGWTALSSKYFHRSRADTVEAAFRVFQKDDPKRPVPNDIRIAFVEVEVAVKELYSAKLQSSTLAGKLDGMVKDMTEEDRRRRAEAKARERAGQKEALAMEKELLKRRQVEQRLADAVASNPSPAHSPRSPTPSFSSTTGEPETASQDDTEAEIDTLPPAPVAGRKRRSSSEPCSDEAFVGRRPMKRLRCSSAQAIIPAIPTPSSSSSPPSTVPSVSEPALPTSTQHSALLSSSITSPPIPPTSSKSPRKRRLSSDDASSSAKRPRGPPAVSRAVSDPLPQPSDDWWSRIFGSTSSAVVDELDSSTSVDVTYETPYSDVASMFDFDGASSPDTALSSPRDSPTELQTPVAIEVPSSEIPLYNYNDTTFMGLLNSELDFLASLPEMQPQEKATPPSHFDVMSHTNPLQVLYQQNDTVTEESTAGFISLFPSFPGIEPSCLGTEVPAFGATNSILNDFHAPITNGMPFLPTPEPIFDPVLQAMQRRMELQVELQQLEMQLQSHVAP</sequence>
<comment type="similarity">
    <text evidence="1">Belongs to the TALE/M-ATYP homeobox family.</text>
</comment>
<evidence type="ECO:0000259" key="7">
    <source>
        <dbReference type="PROSITE" id="PS50071"/>
    </source>
</evidence>
<dbReference type="Proteomes" id="UP001556367">
    <property type="component" value="Unassembled WGS sequence"/>
</dbReference>
<dbReference type="SUPFAM" id="SSF46689">
    <property type="entry name" value="Homeodomain-like"/>
    <property type="match status" value="1"/>
</dbReference>
<feature type="domain" description="Homeobox" evidence="7">
    <location>
        <begin position="141"/>
        <end position="177"/>
    </location>
</feature>
<feature type="region of interest" description="Disordered" evidence="6">
    <location>
        <begin position="370"/>
        <end position="452"/>
    </location>
</feature>
<dbReference type="CDD" id="cd00086">
    <property type="entry name" value="homeodomain"/>
    <property type="match status" value="1"/>
</dbReference>
<evidence type="ECO:0000256" key="5">
    <source>
        <dbReference type="PROSITE-ProRule" id="PRU00108"/>
    </source>
</evidence>
<gene>
    <name evidence="8" type="ORF">HGRIS_008216</name>
</gene>
<dbReference type="Pfam" id="PF05920">
    <property type="entry name" value="Homeobox_KN"/>
    <property type="match status" value="1"/>
</dbReference>
<feature type="region of interest" description="Disordered" evidence="6">
    <location>
        <begin position="284"/>
        <end position="358"/>
    </location>
</feature>
<dbReference type="InterPro" id="IPR001356">
    <property type="entry name" value="HD"/>
</dbReference>
<keyword evidence="3 5" id="KW-0371">Homeobox</keyword>
<dbReference type="Gene3D" id="1.10.10.60">
    <property type="entry name" value="Homeodomain-like"/>
    <property type="match status" value="1"/>
</dbReference>
<name>A0ABR3J7H3_9AGAR</name>
<dbReference type="InterPro" id="IPR008422">
    <property type="entry name" value="KN_HD"/>
</dbReference>
<evidence type="ECO:0000256" key="2">
    <source>
        <dbReference type="ARBA" id="ARBA00023125"/>
    </source>
</evidence>
<feature type="compositionally biased region" description="Low complexity" evidence="6">
    <location>
        <begin position="370"/>
        <end position="389"/>
    </location>
</feature>
<accession>A0ABR3J7H3</accession>
<dbReference type="InterPro" id="IPR009057">
    <property type="entry name" value="Homeodomain-like_sf"/>
</dbReference>
<feature type="DNA-binding region" description="Homeobox" evidence="5">
    <location>
        <begin position="143"/>
        <end position="178"/>
    </location>
</feature>
<reference evidence="9" key="1">
    <citation type="submission" date="2024-06" db="EMBL/GenBank/DDBJ databases">
        <title>Multi-omics analyses provide insights into the biosynthesis of the anticancer antibiotic pleurotin in Hohenbuehelia grisea.</title>
        <authorList>
            <person name="Weaver J.A."/>
            <person name="Alberti F."/>
        </authorList>
    </citation>
    <scope>NUCLEOTIDE SEQUENCE [LARGE SCALE GENOMIC DNA]</scope>
    <source>
        <strain evidence="9">T-177</strain>
    </source>
</reference>
<proteinExistence type="inferred from homology"/>